<keyword evidence="10" id="KW-1185">Reference proteome</keyword>
<evidence type="ECO:0000313" key="9">
    <source>
        <dbReference type="EMBL" id="KAK4823552.1"/>
    </source>
</evidence>
<evidence type="ECO:0000256" key="4">
    <source>
        <dbReference type="ARBA" id="ARBA00022737"/>
    </source>
</evidence>
<keyword evidence="4" id="KW-0677">Repeat</keyword>
<dbReference type="InterPro" id="IPR050630">
    <property type="entry name" value="WD_repeat_EMAP"/>
</dbReference>
<dbReference type="GO" id="GO:0005874">
    <property type="term" value="C:microtubule"/>
    <property type="evidence" value="ECO:0007669"/>
    <property type="project" value="UniProtKB-KW"/>
</dbReference>
<dbReference type="Pfam" id="PF23409">
    <property type="entry name" value="Beta-prop_EML"/>
    <property type="match status" value="1"/>
</dbReference>
<dbReference type="SMART" id="SM00320">
    <property type="entry name" value="WD40"/>
    <property type="match status" value="14"/>
</dbReference>
<dbReference type="EMBL" id="JAUNZN010000003">
    <property type="protein sequence ID" value="KAK4823552.1"/>
    <property type="molecule type" value="Genomic_DNA"/>
</dbReference>
<dbReference type="InterPro" id="IPR001680">
    <property type="entry name" value="WD40_rpt"/>
</dbReference>
<evidence type="ECO:0000256" key="5">
    <source>
        <dbReference type="PROSITE-ProRule" id="PRU00221"/>
    </source>
</evidence>
<dbReference type="SUPFAM" id="SSF50978">
    <property type="entry name" value="WD40 repeat-like"/>
    <property type="match status" value="2"/>
</dbReference>
<dbReference type="Pfam" id="PF23414">
    <property type="entry name" value="Beta-prop_EML_2"/>
    <property type="match status" value="2"/>
</dbReference>
<dbReference type="Pfam" id="PF03451">
    <property type="entry name" value="HELP"/>
    <property type="match status" value="1"/>
</dbReference>
<proteinExistence type="inferred from homology"/>
<dbReference type="PROSITE" id="PS50082">
    <property type="entry name" value="WD_REPEATS_2"/>
    <property type="match status" value="3"/>
</dbReference>
<dbReference type="Gene3D" id="2.130.10.10">
    <property type="entry name" value="YVTN repeat-like/Quinoprotein amine dehydrogenase"/>
    <property type="match status" value="3"/>
</dbReference>
<dbReference type="SUPFAM" id="SSF50998">
    <property type="entry name" value="Quinoprotein alcohol dehydrogenase-like"/>
    <property type="match status" value="1"/>
</dbReference>
<dbReference type="GO" id="GO:0008017">
    <property type="term" value="F:microtubule binding"/>
    <property type="evidence" value="ECO:0007669"/>
    <property type="project" value="TreeGrafter"/>
</dbReference>
<dbReference type="InterPro" id="IPR055439">
    <property type="entry name" value="Beta-prop_EML_1st"/>
</dbReference>
<keyword evidence="3" id="KW-0493">Microtubule</keyword>
<sequence>MIFTVLSFCLVIAINLRLFCPLSGLSIRSVCWKADRLLAGTQDSEIFEVLVRERDKPMLIMQGHCEGELWALAVHPKKPLAVTGSDDRSVRLWSLADHALIARCNMEEAVRSVSFSPDGSQLALGMKDGSFIVLRVRDMTEVVHIKDRKEVIHEMKFSPDGSYLAVGSNDGPVDIYAVAQRYKKIGECNKSSSFITHIDWSVDSKFLQTNDGAGERLFYKMPSGKHLTSKDEIKGIHWASWTCVIGSEVNGIWPKYTNVTDVNSVDGNYNSSVLVTGDDFGLVKLFRFPCLKKGKIMCYILIFFFLNAEGGVDSYSEESDSDLSDVPELDSDIEQEAQINYDRQVYKEDLPQLKQQSKEKNHSVPFLKRERAPEDSLKLQFIHGYRGYDCRNNLFYTQTGEVVYHIAAVAVVYNRQQHTQRLYLGHDDDILSLSIHPVKDYVATGQVGRDAAIHVWDTQTLKCLSLLKGQHQRGVCALDFSADGKCLASVGLDDNHAIVFWDWKKGEKLATTRGHKDKIFVVKCNPHHVDKLVTVGMKHIKFWQQTGGGFTSKRGTFGTTGKLETMMSVSYGRIEDLVFSGAATGDIYIWKDTLLLKTVKAHDGPVFAMHALDKGFVTGGKDGIVALWDDMFERCLKTYAIKRAALSASSKGLLLEDNPSIRAISLGHGHILVGTKNGEILEIDKSGPMTLLVQGHMEGEVWGLAAHPLLPVCATVSDDKTLRIWELSSQHRMLAVRKLKKGGRCCAFSPDGKALAVGLNDGSFLVVNADTVEDMVSFHHRKEMISDIKFSRESGKYLAVASHDNFVDIYNVLTSKRVGICKGASSYITHIDWDSRGKLLQVNSGAKEQLFFEAPRGKRHIIRIAEIEKIEWDTWTCVLGPTCEGIWPMHSDVTVVNAASLTKDGTLLATGDDFGFVKLFSYPVKVYVRLLIREFFVLQGQHAKFKKYVGHSAQVTNVRWLHNDSVLLTVGGADTALMIWTREFLGIQESKLVDSEESDTDAEEDGGYDSDVAREKAIDYTTKIYAVSIREMEGTKPHQQLKEVSVEERYVTQRHSFPNVHCILLNLFSFS</sequence>
<dbReference type="AlphaFoldDB" id="A0AAN7NWD5"/>
<evidence type="ECO:0008006" key="11">
    <source>
        <dbReference type="Google" id="ProtNLM"/>
    </source>
</evidence>
<evidence type="ECO:0000313" key="10">
    <source>
        <dbReference type="Proteomes" id="UP001333110"/>
    </source>
</evidence>
<feature type="signal peptide" evidence="6">
    <location>
        <begin position="1"/>
        <end position="24"/>
    </location>
</feature>
<evidence type="ECO:0000256" key="3">
    <source>
        <dbReference type="ARBA" id="ARBA00022701"/>
    </source>
</evidence>
<comment type="similarity">
    <text evidence="1">Belongs to the WD repeat EMAP family.</text>
</comment>
<dbReference type="PANTHER" id="PTHR13720:SF52">
    <property type="entry name" value="ECHINODERM MICROTUBULE-ASSOCIATED PROTEIN-LIKE 6"/>
    <property type="match status" value="1"/>
</dbReference>
<dbReference type="InterPro" id="IPR015943">
    <property type="entry name" value="WD40/YVTN_repeat-like_dom_sf"/>
</dbReference>
<dbReference type="InterPro" id="IPR011047">
    <property type="entry name" value="Quinoprotein_ADH-like_sf"/>
</dbReference>
<protein>
    <recommendedName>
        <fullName evidence="11">EMAP like 6</fullName>
    </recommendedName>
</protein>
<evidence type="ECO:0000259" key="8">
    <source>
        <dbReference type="Pfam" id="PF23414"/>
    </source>
</evidence>
<feature type="repeat" description="WD" evidence="5">
    <location>
        <begin position="71"/>
        <end position="103"/>
    </location>
</feature>
<keyword evidence="6" id="KW-0732">Signal</keyword>
<evidence type="ECO:0000256" key="1">
    <source>
        <dbReference type="ARBA" id="ARBA00006489"/>
    </source>
</evidence>
<feature type="domain" description="EML-like first beta-propeller" evidence="7">
    <location>
        <begin position="419"/>
        <end position="682"/>
    </location>
</feature>
<feature type="domain" description="EML-like second beta-propeller" evidence="8">
    <location>
        <begin position="69"/>
        <end position="295"/>
    </location>
</feature>
<reference evidence="9 10" key="1">
    <citation type="journal article" date="2023" name="J. Hered.">
        <title>Chromosome-level genome of the wood stork (Mycteria americana) provides insight into avian chromosome evolution.</title>
        <authorList>
            <person name="Flamio R. Jr."/>
            <person name="Ramstad K.M."/>
        </authorList>
    </citation>
    <scope>NUCLEOTIDE SEQUENCE [LARGE SCALE GENOMIC DNA]</scope>
    <source>
        <strain evidence="9">JAX WOST 10</strain>
    </source>
</reference>
<dbReference type="FunFam" id="2.130.10.10:FF:000044">
    <property type="entry name" value="echinoderm microtubule-associated protein-like 6 isoform X1"/>
    <property type="match status" value="1"/>
</dbReference>
<accession>A0AAN7NWD5</accession>
<evidence type="ECO:0000259" key="7">
    <source>
        <dbReference type="Pfam" id="PF23409"/>
    </source>
</evidence>
<dbReference type="PANTHER" id="PTHR13720">
    <property type="entry name" value="WD-40 REPEAT PROTEIN"/>
    <property type="match status" value="1"/>
</dbReference>
<feature type="domain" description="EML-like second beta-propeller" evidence="8">
    <location>
        <begin position="701"/>
        <end position="981"/>
    </location>
</feature>
<feature type="repeat" description="WD" evidence="5">
    <location>
        <begin position="948"/>
        <end position="980"/>
    </location>
</feature>
<gene>
    <name evidence="9" type="ORF">QYF61_003184</name>
</gene>
<organism evidence="9 10">
    <name type="scientific">Mycteria americana</name>
    <name type="common">Wood stork</name>
    <dbReference type="NCBI Taxonomy" id="33587"/>
    <lineage>
        <taxon>Eukaryota</taxon>
        <taxon>Metazoa</taxon>
        <taxon>Chordata</taxon>
        <taxon>Craniata</taxon>
        <taxon>Vertebrata</taxon>
        <taxon>Euteleostomi</taxon>
        <taxon>Archelosauria</taxon>
        <taxon>Archosauria</taxon>
        <taxon>Dinosauria</taxon>
        <taxon>Saurischia</taxon>
        <taxon>Theropoda</taxon>
        <taxon>Coelurosauria</taxon>
        <taxon>Aves</taxon>
        <taxon>Neognathae</taxon>
        <taxon>Neoaves</taxon>
        <taxon>Aequornithes</taxon>
        <taxon>Ciconiiformes</taxon>
        <taxon>Ciconiidae</taxon>
        <taxon>Mycteria</taxon>
    </lineage>
</organism>
<dbReference type="InterPro" id="IPR005108">
    <property type="entry name" value="HELP"/>
</dbReference>
<evidence type="ECO:0000256" key="2">
    <source>
        <dbReference type="ARBA" id="ARBA00022574"/>
    </source>
</evidence>
<dbReference type="InterPro" id="IPR055442">
    <property type="entry name" value="Beta-prop_EML-like_2nd"/>
</dbReference>
<dbReference type="Proteomes" id="UP001333110">
    <property type="component" value="Unassembled WGS sequence"/>
</dbReference>
<feature type="chain" id="PRO_5042998263" description="EMAP like 6" evidence="6">
    <location>
        <begin position="25"/>
        <end position="1071"/>
    </location>
</feature>
<dbReference type="InterPro" id="IPR036322">
    <property type="entry name" value="WD40_repeat_dom_sf"/>
</dbReference>
<name>A0AAN7NWD5_MYCAM</name>
<feature type="repeat" description="WD" evidence="5">
    <location>
        <begin position="145"/>
        <end position="176"/>
    </location>
</feature>
<comment type="caution">
    <text evidence="9">The sequence shown here is derived from an EMBL/GenBank/DDBJ whole genome shotgun (WGS) entry which is preliminary data.</text>
</comment>
<keyword evidence="2 5" id="KW-0853">WD repeat</keyword>
<evidence type="ECO:0000256" key="6">
    <source>
        <dbReference type="SAM" id="SignalP"/>
    </source>
</evidence>
<dbReference type="FunFam" id="2.130.10.10:FF:000024">
    <property type="entry name" value="Putative echinoderm microtubule-associated protein-like 6"/>
    <property type="match status" value="1"/>
</dbReference>